<evidence type="ECO:0000313" key="1">
    <source>
        <dbReference type="EMBL" id="KZS08499.1"/>
    </source>
</evidence>
<organism evidence="1 2">
    <name type="scientific">Daphnia magna</name>
    <dbReference type="NCBI Taxonomy" id="35525"/>
    <lineage>
        <taxon>Eukaryota</taxon>
        <taxon>Metazoa</taxon>
        <taxon>Ecdysozoa</taxon>
        <taxon>Arthropoda</taxon>
        <taxon>Crustacea</taxon>
        <taxon>Branchiopoda</taxon>
        <taxon>Diplostraca</taxon>
        <taxon>Cladocera</taxon>
        <taxon>Anomopoda</taxon>
        <taxon>Daphniidae</taxon>
        <taxon>Daphnia</taxon>
    </lineage>
</organism>
<keyword evidence="2" id="KW-1185">Reference proteome</keyword>
<gene>
    <name evidence="1" type="ORF">APZ42_027148</name>
</gene>
<reference evidence="1 2" key="1">
    <citation type="submission" date="2016-03" db="EMBL/GenBank/DDBJ databases">
        <title>EvidentialGene: Evidence-directed Construction of Genes on Genomes.</title>
        <authorList>
            <person name="Gilbert D.G."/>
            <person name="Choi J.-H."/>
            <person name="Mockaitis K."/>
            <person name="Colbourne J."/>
            <person name="Pfrender M."/>
        </authorList>
    </citation>
    <scope>NUCLEOTIDE SEQUENCE [LARGE SCALE GENOMIC DNA]</scope>
    <source>
        <strain evidence="1 2">Xinb3</strain>
        <tissue evidence="1">Complete organism</tissue>
    </source>
</reference>
<protein>
    <submittedName>
        <fullName evidence="1">Uncharacterized protein</fullName>
    </submittedName>
</protein>
<evidence type="ECO:0000313" key="2">
    <source>
        <dbReference type="Proteomes" id="UP000076858"/>
    </source>
</evidence>
<accession>A0A164RBC6</accession>
<dbReference type="EMBL" id="LRGB01002190">
    <property type="protein sequence ID" value="KZS08499.1"/>
    <property type="molecule type" value="Genomic_DNA"/>
</dbReference>
<dbReference type="Proteomes" id="UP000076858">
    <property type="component" value="Unassembled WGS sequence"/>
</dbReference>
<name>A0A164RBC6_9CRUS</name>
<sequence>MYSSRALVTIGKRVANPTVCESFVFPFFFFILRLDVGRACANVSQTNVDQEERESWHFSILDVGGRCFVKKRAVVSDSSRLCAILPCPASIDVVPSSADILLPKSFQSIQKVLDVIRLCSIEKLRLSRHSFAHRPVLLSC</sequence>
<dbReference type="AlphaFoldDB" id="A0A164RBC6"/>
<comment type="caution">
    <text evidence="1">The sequence shown here is derived from an EMBL/GenBank/DDBJ whole genome shotgun (WGS) entry which is preliminary data.</text>
</comment>
<proteinExistence type="predicted"/>